<dbReference type="GO" id="GO:0046872">
    <property type="term" value="F:metal ion binding"/>
    <property type="evidence" value="ECO:0007669"/>
    <property type="project" value="UniProtKB-KW"/>
</dbReference>
<evidence type="ECO:0000256" key="2">
    <source>
        <dbReference type="ARBA" id="ARBA00022525"/>
    </source>
</evidence>
<dbReference type="SUPFAM" id="SSF48113">
    <property type="entry name" value="Heme-dependent peroxidases"/>
    <property type="match status" value="1"/>
</dbReference>
<comment type="subcellular location">
    <subcellularLocation>
        <location evidence="1">Secreted</location>
    </subcellularLocation>
</comment>
<evidence type="ECO:0000256" key="4">
    <source>
        <dbReference type="ARBA" id="ARBA00022729"/>
    </source>
</evidence>
<organism evidence="7">
    <name type="scientific">Daphnia magna</name>
    <dbReference type="NCBI Taxonomy" id="35525"/>
    <lineage>
        <taxon>Eukaryota</taxon>
        <taxon>Metazoa</taxon>
        <taxon>Ecdysozoa</taxon>
        <taxon>Arthropoda</taxon>
        <taxon>Crustacea</taxon>
        <taxon>Branchiopoda</taxon>
        <taxon>Diplostraca</taxon>
        <taxon>Cladocera</taxon>
        <taxon>Anomopoda</taxon>
        <taxon>Daphniidae</taxon>
        <taxon>Daphnia</taxon>
    </lineage>
</organism>
<feature type="region of interest" description="Disordered" evidence="6">
    <location>
        <begin position="834"/>
        <end position="887"/>
    </location>
</feature>
<reference evidence="7" key="2">
    <citation type="submission" date="2015-10" db="EMBL/GenBank/DDBJ databases">
        <authorList>
            <person name="Gilbert D.G."/>
        </authorList>
    </citation>
    <scope>NUCLEOTIDE SEQUENCE</scope>
</reference>
<evidence type="ECO:0000256" key="3">
    <source>
        <dbReference type="ARBA" id="ARBA00022559"/>
    </source>
</evidence>
<feature type="binding site" description="axial binding residue" evidence="5">
    <location>
        <position position="557"/>
    </location>
    <ligand>
        <name>heme b</name>
        <dbReference type="ChEBI" id="CHEBI:60344"/>
    </ligand>
    <ligandPart>
        <name>Fe</name>
        <dbReference type="ChEBI" id="CHEBI:18248"/>
    </ligandPart>
</feature>
<dbReference type="InterPro" id="IPR019791">
    <property type="entry name" value="Haem_peroxidase_animal"/>
</dbReference>
<dbReference type="OrthoDB" id="823504at2759"/>
<keyword evidence="2" id="KW-0964">Secreted</keyword>
<keyword evidence="3 7" id="KW-0575">Peroxidase</keyword>
<dbReference type="Pfam" id="PF03098">
    <property type="entry name" value="An_peroxidase"/>
    <property type="match status" value="1"/>
</dbReference>
<name>A0A0P4WU77_9CRUS</name>
<keyword evidence="5" id="KW-0349">Heme</keyword>
<evidence type="ECO:0000256" key="1">
    <source>
        <dbReference type="ARBA" id="ARBA00004613"/>
    </source>
</evidence>
<dbReference type="GO" id="GO:0006979">
    <property type="term" value="P:response to oxidative stress"/>
    <property type="evidence" value="ECO:0007669"/>
    <property type="project" value="InterPro"/>
</dbReference>
<dbReference type="PANTHER" id="PTHR11475">
    <property type="entry name" value="OXIDASE/PEROXIDASE"/>
    <property type="match status" value="1"/>
</dbReference>
<dbReference type="GO" id="GO:0004601">
    <property type="term" value="F:peroxidase activity"/>
    <property type="evidence" value="ECO:0007669"/>
    <property type="project" value="UniProtKB-KW"/>
</dbReference>
<dbReference type="AlphaFoldDB" id="A0A0P4WU77"/>
<keyword evidence="5" id="KW-0408">Iron</keyword>
<dbReference type="PANTHER" id="PTHR11475:SF109">
    <property type="entry name" value="CHORION PEROXIDASE-LIKE PROTEIN"/>
    <property type="match status" value="1"/>
</dbReference>
<dbReference type="CDD" id="cd09823">
    <property type="entry name" value="peroxinectin_like"/>
    <property type="match status" value="1"/>
</dbReference>
<reference evidence="7" key="1">
    <citation type="submission" date="2015-10" db="EMBL/GenBank/DDBJ databases">
        <title>Daphnia magna gene sets from two clonal populations assembled and annotated with EvidentialGene.</title>
        <authorList>
            <person name="Gilbert D."/>
            <person name="Podicheti R."/>
            <person name="Orsini L."/>
            <person name="Colbourne J."/>
            <person name="Pfrender M."/>
        </authorList>
    </citation>
    <scope>NUCLEOTIDE SEQUENCE</scope>
</reference>
<dbReference type="PROSITE" id="PS50292">
    <property type="entry name" value="PEROXIDASE_3"/>
    <property type="match status" value="1"/>
</dbReference>
<sequence length="887" mass="100545">MDIDEHCQIPNFLSLFFSFAGQLNDTRTTSHCIPSFPLSTWLRLVVGLVGLWPLIGCWTLADASNHQELDPPLAQRLAASSSKHQPPLTIMLNLIREHQKSERDPDGLSPEQIQLIEHIFGAGLNASDYLINDLEPRLYKEGHIIKKDDPAAGVAAFNYQDAITKQFSRYGFATLKAYALLRDKFTINQRNRFGEEGRISLRNTDFYAECPLRAETIKCPPFSALYRTGDGTCNNMNHPEWGASFRPFQRFLPAEYGDSVEAFRRSVQGGPLPSARTVSALVHRHRNITTTQFTTMVMQWGQFLDHDITSSAQTRGFNGSIPQCCNKDGQDQVLKENRHPDCMPIEVPSDDAFYGKYNVTCLNFVRSSPSPSEGCLLGPREQINQITSYLDASNVYGSTDKLLSSLRLYSKGMMKCREMMFRKALLPILESPFDDECRSHSANMHCFKGGDSRTNEQPGLSSMHTAWMREHNRLVRKLADLNPHWNDERLFHEARKIVGAQMQHITYNEFLPVVLGERVIEVFDLRLKRRGFYYGYNSSINAMAANSFGTAAFRFGHSLIPKNLNRCNRFHQLLPYRTPLRKELMDPTPIHNIGAVDRILLGMCSQPAMRRDEYIVDELTNHLFQTSKKPFGMDLMALNIQRARDHGIPPYVVWREACGLSPIHNWGQLLSIMDDDTVGRLRIAYKSLEDIDLFPGAMAEKPVIGGMVGPTFACIIAQQFSNLRQGDRFWYENGDVPNAFTESQLRELRRSTLARIICDNLDDAETVQPWVMLQPDSNTNPRVSCRGGIILQMDLRAWKETEAKATSFHANVLPEDEVPANSIKAGSLTYQHTDEYETEDGSPSKGNGSGPMPLLEPEDDWVEELPRPIPEALARSRINMEEEKNDE</sequence>
<keyword evidence="4" id="KW-0732">Signal</keyword>
<dbReference type="EMBL" id="GDIP01252111">
    <property type="protein sequence ID" value="JAI71290.1"/>
    <property type="molecule type" value="Transcribed_RNA"/>
</dbReference>
<accession>A0A0P4WU77</accession>
<protein>
    <submittedName>
        <fullName evidence="7">Chorion peroxidase</fullName>
    </submittedName>
</protein>
<keyword evidence="5" id="KW-0479">Metal-binding</keyword>
<dbReference type="GO" id="GO:0020037">
    <property type="term" value="F:heme binding"/>
    <property type="evidence" value="ECO:0007669"/>
    <property type="project" value="InterPro"/>
</dbReference>
<evidence type="ECO:0000256" key="6">
    <source>
        <dbReference type="SAM" id="MobiDB-lite"/>
    </source>
</evidence>
<evidence type="ECO:0000313" key="7">
    <source>
        <dbReference type="EMBL" id="JAI71290.1"/>
    </source>
</evidence>
<evidence type="ECO:0000256" key="5">
    <source>
        <dbReference type="PIRSR" id="PIRSR619791-2"/>
    </source>
</evidence>
<dbReference type="InterPro" id="IPR010255">
    <property type="entry name" value="Haem_peroxidase_sf"/>
</dbReference>
<dbReference type="FunFam" id="1.10.640.10:FF:000003">
    <property type="entry name" value="chorion peroxidase"/>
    <property type="match status" value="1"/>
</dbReference>
<dbReference type="GO" id="GO:0005576">
    <property type="term" value="C:extracellular region"/>
    <property type="evidence" value="ECO:0007669"/>
    <property type="project" value="UniProtKB-SubCell"/>
</dbReference>
<keyword evidence="3 7" id="KW-0560">Oxidoreductase</keyword>
<feature type="compositionally biased region" description="Basic and acidic residues" evidence="6">
    <location>
        <begin position="878"/>
        <end position="887"/>
    </location>
</feature>
<proteinExistence type="predicted"/>
<dbReference type="EMBL" id="GDIP01253956">
    <property type="protein sequence ID" value="JAI69445.1"/>
    <property type="molecule type" value="Transcribed_RNA"/>
</dbReference>
<dbReference type="InterPro" id="IPR037120">
    <property type="entry name" value="Haem_peroxidase_sf_animal"/>
</dbReference>
<dbReference type="PRINTS" id="PR00457">
    <property type="entry name" value="ANPEROXIDASE"/>
</dbReference>
<dbReference type="Gene3D" id="1.10.640.10">
    <property type="entry name" value="Haem peroxidase domain superfamily, animal type"/>
    <property type="match status" value="1"/>
</dbReference>